<feature type="region of interest" description="Disordered" evidence="1">
    <location>
        <begin position="275"/>
        <end position="295"/>
    </location>
</feature>
<dbReference type="AlphaFoldDB" id="A0A5D3AQ72"/>
<dbReference type="Proteomes" id="UP000322245">
    <property type="component" value="Unassembled WGS sequence"/>
</dbReference>
<accession>A0A5D3AQ72</accession>
<protein>
    <submittedName>
        <fullName evidence="2">Uncharacterized protein</fullName>
    </submittedName>
</protein>
<evidence type="ECO:0000256" key="1">
    <source>
        <dbReference type="SAM" id="MobiDB-lite"/>
    </source>
</evidence>
<proteinExistence type="predicted"/>
<evidence type="ECO:0000313" key="3">
    <source>
        <dbReference type="Proteomes" id="UP000322245"/>
    </source>
</evidence>
<organism evidence="2 3">
    <name type="scientific">Cryptococcus floricola</name>
    <dbReference type="NCBI Taxonomy" id="2591691"/>
    <lineage>
        <taxon>Eukaryota</taxon>
        <taxon>Fungi</taxon>
        <taxon>Dikarya</taxon>
        <taxon>Basidiomycota</taxon>
        <taxon>Agaricomycotina</taxon>
        <taxon>Tremellomycetes</taxon>
        <taxon>Tremellales</taxon>
        <taxon>Cryptococcaceae</taxon>
        <taxon>Cryptococcus</taxon>
    </lineage>
</organism>
<evidence type="ECO:0000313" key="2">
    <source>
        <dbReference type="EMBL" id="TYJ52788.1"/>
    </source>
</evidence>
<gene>
    <name evidence="2" type="ORF">B9479_006592</name>
</gene>
<name>A0A5D3AQ72_9TREE</name>
<feature type="region of interest" description="Disordered" evidence="1">
    <location>
        <begin position="150"/>
        <end position="179"/>
    </location>
</feature>
<reference evidence="2 3" key="1">
    <citation type="submission" date="2017-05" db="EMBL/GenBank/DDBJ databases">
        <title>The Genome Sequence of Tsuchiyaea wingfieldii DSM 27421.</title>
        <authorList>
            <person name="Cuomo C."/>
            <person name="Passer A."/>
            <person name="Billmyre B."/>
            <person name="Heitman J."/>
        </authorList>
    </citation>
    <scope>NUCLEOTIDE SEQUENCE [LARGE SCALE GENOMIC DNA]</scope>
    <source>
        <strain evidence="2 3">DSM 27421</strain>
    </source>
</reference>
<keyword evidence="3" id="KW-1185">Reference proteome</keyword>
<dbReference type="EMBL" id="NIDF01000116">
    <property type="protein sequence ID" value="TYJ52788.1"/>
    <property type="molecule type" value="Genomic_DNA"/>
</dbReference>
<sequence length="369" mass="42247">MAERAVDPREGLKERLPSGSIPGVFHKFGIHRKLDVTDFRWHPDEEGTRPGTEDRPMSVEERQDIFQFHPKPWSFQPQALLTPEMSAEEQELLSTLSENRVYHHPRRMKLTLRNKMPSYATLNGDVLPEIHQVQPIESIDFEIPVGHHEATSQVRESVHRRNRPAMSDMRRPSPESTAFDTEVTCWHPLPGNDERAETIYHERDIYLTKENMTIISDMPSFKHINDQIYHEALNEEAIQSEAFSEPDGRDSPFDIIWNGEYRHMFEGEVTLVRTDRSGQEHRHSTAASTLASRKDVTRPGADDEFCFVTVERSAPGVLSNISVMMPQQNTWVALESEAEGKRRERLASSSGLLRLCGSAYNAENDVHAV</sequence>
<comment type="caution">
    <text evidence="2">The sequence shown here is derived from an EMBL/GenBank/DDBJ whole genome shotgun (WGS) entry which is preliminary data.</text>
</comment>